<dbReference type="Proteomes" id="UP001500630">
    <property type="component" value="Unassembled WGS sequence"/>
</dbReference>
<comment type="caution">
    <text evidence="1">The sequence shown here is derived from an EMBL/GenBank/DDBJ whole genome shotgun (WGS) entry which is preliminary data.</text>
</comment>
<accession>A0ABP7A1R8</accession>
<name>A0ABP7A1R8_9ACTN</name>
<organism evidence="1 2">
    <name type="scientific">Nonomuraea rosea</name>
    <dbReference type="NCBI Taxonomy" id="638574"/>
    <lineage>
        <taxon>Bacteria</taxon>
        <taxon>Bacillati</taxon>
        <taxon>Actinomycetota</taxon>
        <taxon>Actinomycetes</taxon>
        <taxon>Streptosporangiales</taxon>
        <taxon>Streptosporangiaceae</taxon>
        <taxon>Nonomuraea</taxon>
    </lineage>
</organism>
<dbReference type="EMBL" id="BAABDQ010000069">
    <property type="protein sequence ID" value="GAA3623227.1"/>
    <property type="molecule type" value="Genomic_DNA"/>
</dbReference>
<evidence type="ECO:0000313" key="2">
    <source>
        <dbReference type="Proteomes" id="UP001500630"/>
    </source>
</evidence>
<reference evidence="2" key="1">
    <citation type="journal article" date="2019" name="Int. J. Syst. Evol. Microbiol.">
        <title>The Global Catalogue of Microorganisms (GCM) 10K type strain sequencing project: providing services to taxonomists for standard genome sequencing and annotation.</title>
        <authorList>
            <consortium name="The Broad Institute Genomics Platform"/>
            <consortium name="The Broad Institute Genome Sequencing Center for Infectious Disease"/>
            <person name="Wu L."/>
            <person name="Ma J."/>
        </authorList>
    </citation>
    <scope>NUCLEOTIDE SEQUENCE [LARGE SCALE GENOMIC DNA]</scope>
    <source>
        <strain evidence="2">JCM 17326</strain>
    </source>
</reference>
<sequence>MKHDIDGTTKWQGLYYIMPDKFNPRRLPNFCEILMAARRKIIDAANLMAFLGKAPTKMSAKKARPTQYYDSLSDDFVAFL</sequence>
<keyword evidence="2" id="KW-1185">Reference proteome</keyword>
<evidence type="ECO:0000313" key="1">
    <source>
        <dbReference type="EMBL" id="GAA3623227.1"/>
    </source>
</evidence>
<protein>
    <submittedName>
        <fullName evidence="1">Uncharacterized protein</fullName>
    </submittedName>
</protein>
<proteinExistence type="predicted"/>
<gene>
    <name evidence="1" type="ORF">GCM10022419_131130</name>
</gene>